<keyword evidence="7 12" id="KW-1133">Transmembrane helix</keyword>
<evidence type="ECO:0000256" key="10">
    <source>
        <dbReference type="ARBA" id="ARBA00023310"/>
    </source>
</evidence>
<geneLocation type="mitochondrion" evidence="13"/>
<evidence type="ECO:0000256" key="3">
    <source>
        <dbReference type="ARBA" id="ARBA00022448"/>
    </source>
</evidence>
<feature type="transmembrane region" description="Helical" evidence="12">
    <location>
        <begin position="74"/>
        <end position="94"/>
    </location>
</feature>
<keyword evidence="5 12" id="KW-0812">Transmembrane</keyword>
<dbReference type="InterPro" id="IPR023011">
    <property type="entry name" value="ATP_synth_F0_asu_AS"/>
</dbReference>
<evidence type="ECO:0000256" key="5">
    <source>
        <dbReference type="ARBA" id="ARBA00022692"/>
    </source>
</evidence>
<dbReference type="InterPro" id="IPR035908">
    <property type="entry name" value="F0_ATP_A_sf"/>
</dbReference>
<organism evidence="13">
    <name type="scientific">Polychaeta sp</name>
    <dbReference type="NCBI Taxonomy" id="3061522"/>
    <lineage>
        <taxon>Eukaryota</taxon>
        <taxon>Metazoa</taxon>
        <taxon>Spiralia</taxon>
        <taxon>Lophotrochozoa</taxon>
        <taxon>Annelida</taxon>
        <taxon>Polychaeta</taxon>
    </lineage>
</organism>
<dbReference type="Gene3D" id="1.20.120.220">
    <property type="entry name" value="ATP synthase, F0 complex, subunit A"/>
    <property type="match status" value="1"/>
</dbReference>
<feature type="transmembrane region" description="Helical" evidence="12">
    <location>
        <begin position="100"/>
        <end position="125"/>
    </location>
</feature>
<dbReference type="CDD" id="cd00310">
    <property type="entry name" value="ATP-synt_Fo_a_6"/>
    <property type="match status" value="1"/>
</dbReference>
<dbReference type="PANTHER" id="PTHR11410">
    <property type="entry name" value="ATP SYNTHASE SUBUNIT A"/>
    <property type="match status" value="1"/>
</dbReference>
<keyword evidence="3" id="KW-0813">Transport</keyword>
<keyword evidence="10" id="KW-0066">ATP synthesis</keyword>
<dbReference type="GO" id="GO:0005743">
    <property type="term" value="C:mitochondrial inner membrane"/>
    <property type="evidence" value="ECO:0007669"/>
    <property type="project" value="UniProtKB-SubCell"/>
</dbReference>
<evidence type="ECO:0000256" key="4">
    <source>
        <dbReference type="ARBA" id="ARBA00022547"/>
    </source>
</evidence>
<dbReference type="NCBIfam" id="TIGR01131">
    <property type="entry name" value="ATP_synt_6_or_A"/>
    <property type="match status" value="1"/>
</dbReference>
<evidence type="ECO:0000256" key="2">
    <source>
        <dbReference type="ARBA" id="ARBA00006810"/>
    </source>
</evidence>
<evidence type="ECO:0000256" key="1">
    <source>
        <dbReference type="ARBA" id="ARBA00004141"/>
    </source>
</evidence>
<dbReference type="SUPFAM" id="SSF81336">
    <property type="entry name" value="F1F0 ATP synthase subunit A"/>
    <property type="match status" value="1"/>
</dbReference>
<dbReference type="GO" id="GO:0045259">
    <property type="term" value="C:proton-transporting ATP synthase complex"/>
    <property type="evidence" value="ECO:0007669"/>
    <property type="project" value="UniProtKB-KW"/>
</dbReference>
<keyword evidence="8" id="KW-0406">Ion transport</keyword>
<dbReference type="PRINTS" id="PR00123">
    <property type="entry name" value="ATPASEA"/>
</dbReference>
<reference evidence="13" key="1">
    <citation type="submission" date="2024-06" db="EMBL/GenBank/DDBJ databases">
        <title>Genomic investigations of benthic invertebrates from the Clarion-Clipperton fields of polymetallic nodules.</title>
        <authorList>
            <person name="Gastineau R."/>
            <person name="Dabek P."/>
            <person name="Mianowicz K."/>
            <person name="Otis C."/>
            <person name="Stoyanova V."/>
            <person name="Krawcewicz A."/>
            <person name="Abramowski T."/>
        </authorList>
    </citation>
    <scope>NUCLEOTIDE SEQUENCE</scope>
</reference>
<dbReference type="GO" id="GO:0046933">
    <property type="term" value="F:proton-transporting ATP synthase activity, rotational mechanism"/>
    <property type="evidence" value="ECO:0007669"/>
    <property type="project" value="TreeGrafter"/>
</dbReference>
<dbReference type="Pfam" id="PF00119">
    <property type="entry name" value="ATP-synt_A"/>
    <property type="match status" value="1"/>
</dbReference>
<evidence type="ECO:0000256" key="11">
    <source>
        <dbReference type="RuleBase" id="RU004450"/>
    </source>
</evidence>
<dbReference type="InterPro" id="IPR045083">
    <property type="entry name" value="ATP_synth_F0_asu_bact/mt"/>
</dbReference>
<comment type="similarity">
    <text evidence="2">Belongs to the ATPase A chain family.</text>
</comment>
<keyword evidence="9 12" id="KW-0472">Membrane</keyword>
<evidence type="ECO:0000256" key="8">
    <source>
        <dbReference type="ARBA" id="ARBA00023065"/>
    </source>
</evidence>
<sequence>MLTDIFSAFDPAINTWTNYYISAPLFWASNFIMIIMLTTTFWLIPTRVTAMSSMTSSTLFYQASRTSGTHLKSFTSILSSLFIILVITNMYGLIPYSFSISSHLIFTLTLGLTLWLSLIMSSVFFSGPKFIAALLPSGAPDWLNPFLVLIETISISVRPVTLSFRLAANMSAGHIVLGLMGIYTASAMFSSTYTALLLLTIQFSYVLFEVGICLVQAYIFTLLLTLYADDHPL</sequence>
<keyword evidence="6" id="KW-0375">Hydrogen ion transport</keyword>
<dbReference type="PANTHER" id="PTHR11410:SF0">
    <property type="entry name" value="ATP SYNTHASE SUBUNIT A"/>
    <property type="match status" value="1"/>
</dbReference>
<evidence type="ECO:0000256" key="12">
    <source>
        <dbReference type="SAM" id="Phobius"/>
    </source>
</evidence>
<evidence type="ECO:0000256" key="7">
    <source>
        <dbReference type="ARBA" id="ARBA00022989"/>
    </source>
</evidence>
<keyword evidence="13" id="KW-0496">Mitochondrion</keyword>
<accession>A0AAU8L1B2</accession>
<evidence type="ECO:0000256" key="6">
    <source>
        <dbReference type="ARBA" id="ARBA00022781"/>
    </source>
</evidence>
<protein>
    <recommendedName>
        <fullName evidence="11">ATP synthase subunit a</fullName>
    </recommendedName>
</protein>
<dbReference type="AlphaFoldDB" id="A0AAU8L1B2"/>
<keyword evidence="4" id="KW-0138">CF(0)</keyword>
<comment type="subcellular location">
    <subcellularLocation>
        <location evidence="1">Membrane</location>
        <topology evidence="1">Multi-pass membrane protein</topology>
    </subcellularLocation>
    <subcellularLocation>
        <location evidence="11">Mitochondrion inner membrane</location>
        <topology evidence="11">Multi-pass membrane protein</topology>
    </subcellularLocation>
</comment>
<name>A0AAU8L1B2_9ANNE</name>
<evidence type="ECO:0000256" key="9">
    <source>
        <dbReference type="ARBA" id="ARBA00023136"/>
    </source>
</evidence>
<dbReference type="InterPro" id="IPR000568">
    <property type="entry name" value="ATP_synth_F0_asu"/>
</dbReference>
<dbReference type="EMBL" id="PP990759">
    <property type="protein sequence ID" value="XCN35373.1"/>
    <property type="molecule type" value="Genomic_DNA"/>
</dbReference>
<dbReference type="PROSITE" id="PS00449">
    <property type="entry name" value="ATPASE_A"/>
    <property type="match status" value="1"/>
</dbReference>
<feature type="transmembrane region" description="Helical" evidence="12">
    <location>
        <begin position="174"/>
        <end position="199"/>
    </location>
</feature>
<feature type="transmembrane region" description="Helical" evidence="12">
    <location>
        <begin position="146"/>
        <end position="168"/>
    </location>
</feature>
<proteinExistence type="inferred from homology"/>
<gene>
    <name evidence="13" type="primary">ATP6</name>
</gene>
<feature type="transmembrane region" description="Helical" evidence="12">
    <location>
        <begin position="206"/>
        <end position="228"/>
    </location>
</feature>
<evidence type="ECO:0000313" key="13">
    <source>
        <dbReference type="EMBL" id="XCN35373.1"/>
    </source>
</evidence>
<feature type="transmembrane region" description="Helical" evidence="12">
    <location>
        <begin position="20"/>
        <end position="44"/>
    </location>
</feature>